<protein>
    <submittedName>
        <fullName evidence="3">DUF1684 domain-containing protein</fullName>
    </submittedName>
</protein>
<dbReference type="EMBL" id="SDPM01000013">
    <property type="protein sequence ID" value="RXZ85073.1"/>
    <property type="molecule type" value="Genomic_DNA"/>
</dbReference>
<dbReference type="PANTHER" id="PTHR41913">
    <property type="entry name" value="DUF1684 DOMAIN-CONTAINING PROTEIN"/>
    <property type="match status" value="1"/>
</dbReference>
<evidence type="ECO:0000313" key="4">
    <source>
        <dbReference type="Proteomes" id="UP000292686"/>
    </source>
</evidence>
<reference evidence="3 4" key="1">
    <citation type="submission" date="2019-01" db="EMBL/GenBank/DDBJ databases">
        <title>Agromyces.</title>
        <authorList>
            <person name="Li J."/>
        </authorList>
    </citation>
    <scope>NUCLEOTIDE SEQUENCE [LARGE SCALE GENOMIC DNA]</scope>
    <source>
        <strain evidence="3 4">DSM 23870</strain>
    </source>
</reference>
<keyword evidence="4" id="KW-1185">Reference proteome</keyword>
<comment type="caution">
    <text evidence="3">The sequence shown here is derived from an EMBL/GenBank/DDBJ whole genome shotgun (WGS) entry which is preliminary data.</text>
</comment>
<feature type="region of interest" description="Disordered" evidence="1">
    <location>
        <begin position="1"/>
        <end position="35"/>
    </location>
</feature>
<dbReference type="OrthoDB" id="5493262at2"/>
<dbReference type="PANTHER" id="PTHR41913:SF1">
    <property type="entry name" value="DUF1684 DOMAIN-CONTAINING PROTEIN"/>
    <property type="match status" value="1"/>
</dbReference>
<sequence>MATERHPADPPVGAGENESVTSPHNSLPLGDARAASKRWHDERHDFVTSPLGNLALVLTHWSPAGDEPVSDEQARAGHPVDAVLTRLTRADIDTGETQHGYRIWQTDSPANLAFEGIESYDYDPDWVIDAEFELVADDRVIPFEHLRDAGATRGLPVPGDLVFERAGIPYRLAAFANGDVLQLVFGDATNGVESYGAGRFLAVPRPEIPDGASTGDRVPVTLDFNRAYVPPCGFSSQMNCPLPPPQNRFAVPVRAGERVAVFAEGFTL</sequence>
<organism evidence="3 4">
    <name type="scientific">Agromyces atrinae</name>
    <dbReference type="NCBI Taxonomy" id="592376"/>
    <lineage>
        <taxon>Bacteria</taxon>
        <taxon>Bacillati</taxon>
        <taxon>Actinomycetota</taxon>
        <taxon>Actinomycetes</taxon>
        <taxon>Micrococcales</taxon>
        <taxon>Microbacteriaceae</taxon>
        <taxon>Agromyces</taxon>
    </lineage>
</organism>
<dbReference type="InterPro" id="IPR012467">
    <property type="entry name" value="DUF1684"/>
</dbReference>
<evidence type="ECO:0000313" key="3">
    <source>
        <dbReference type="EMBL" id="RXZ85846.1"/>
    </source>
</evidence>
<proteinExistence type="predicted"/>
<name>A0A4V1R242_9MICO</name>
<dbReference type="Pfam" id="PF07920">
    <property type="entry name" value="DUF1684"/>
    <property type="match status" value="1"/>
</dbReference>
<gene>
    <name evidence="3" type="ORF">ESP50_13730</name>
    <name evidence="2" type="ORF">ESP50_17015</name>
</gene>
<dbReference type="EMBL" id="SDPM01000007">
    <property type="protein sequence ID" value="RXZ85846.1"/>
    <property type="molecule type" value="Genomic_DNA"/>
</dbReference>
<dbReference type="Proteomes" id="UP000292686">
    <property type="component" value="Unassembled WGS sequence"/>
</dbReference>
<evidence type="ECO:0000256" key="1">
    <source>
        <dbReference type="SAM" id="MobiDB-lite"/>
    </source>
</evidence>
<accession>A0A4V1R242</accession>
<dbReference type="AlphaFoldDB" id="A0A4V1R242"/>
<evidence type="ECO:0000313" key="2">
    <source>
        <dbReference type="EMBL" id="RXZ85073.1"/>
    </source>
</evidence>